<feature type="non-terminal residue" evidence="1">
    <location>
        <position position="152"/>
    </location>
</feature>
<sequence>MSQRKVLKEIKQFGKREFNGKKPLSVEILRVKSKTILTRGVLPSFSIKQIKGPKYLVVAYYKESLKVYSFTSSGEPLGGQILEKTAKILKTLKKGTVKEYTLPKEPPKITIGDKSAHYQQRFNKAQQSLNDVFGLNINYPLSIAATKNLNEV</sequence>
<organism evidence="1">
    <name type="scientific">marine sediment metagenome</name>
    <dbReference type="NCBI Taxonomy" id="412755"/>
    <lineage>
        <taxon>unclassified sequences</taxon>
        <taxon>metagenomes</taxon>
        <taxon>ecological metagenomes</taxon>
    </lineage>
</organism>
<name>X1IRW3_9ZZZZ</name>
<reference evidence="1" key="1">
    <citation type="journal article" date="2014" name="Front. Microbiol.">
        <title>High frequency of phylogenetically diverse reductive dehalogenase-homologous genes in deep subseafloor sedimentary metagenomes.</title>
        <authorList>
            <person name="Kawai M."/>
            <person name="Futagami T."/>
            <person name="Toyoda A."/>
            <person name="Takaki Y."/>
            <person name="Nishi S."/>
            <person name="Hori S."/>
            <person name="Arai W."/>
            <person name="Tsubouchi T."/>
            <person name="Morono Y."/>
            <person name="Uchiyama I."/>
            <person name="Ito T."/>
            <person name="Fujiyama A."/>
            <person name="Inagaki F."/>
            <person name="Takami H."/>
        </authorList>
    </citation>
    <scope>NUCLEOTIDE SEQUENCE</scope>
    <source>
        <strain evidence="1">Expedition CK06-06</strain>
    </source>
</reference>
<accession>X1IRW3</accession>
<evidence type="ECO:0000313" key="1">
    <source>
        <dbReference type="EMBL" id="GAH68849.1"/>
    </source>
</evidence>
<dbReference type="EMBL" id="BARU01028281">
    <property type="protein sequence ID" value="GAH68849.1"/>
    <property type="molecule type" value="Genomic_DNA"/>
</dbReference>
<protein>
    <submittedName>
        <fullName evidence="1">Uncharacterized protein</fullName>
    </submittedName>
</protein>
<dbReference type="AlphaFoldDB" id="X1IRW3"/>
<comment type="caution">
    <text evidence="1">The sequence shown here is derived from an EMBL/GenBank/DDBJ whole genome shotgun (WGS) entry which is preliminary data.</text>
</comment>
<gene>
    <name evidence="1" type="ORF">S03H2_45170</name>
</gene>
<proteinExistence type="predicted"/>